<dbReference type="SUPFAM" id="SSF141255">
    <property type="entry name" value="YccV-like"/>
    <property type="match status" value="1"/>
</dbReference>
<dbReference type="PANTHER" id="PTHR48439:SF1">
    <property type="entry name" value="HEMIMETHYLATED DNA-BINDING DOMAIN-CONTAINING PROTEIN"/>
    <property type="match status" value="1"/>
</dbReference>
<evidence type="ECO:0000259" key="1">
    <source>
        <dbReference type="SMART" id="SM00992"/>
    </source>
</evidence>
<dbReference type="InterPro" id="IPR053189">
    <property type="entry name" value="Clp_protease_adapter_ClpF"/>
</dbReference>
<organism evidence="2 3">
    <name type="scientific">Marasmius crinis-equi</name>
    <dbReference type="NCBI Taxonomy" id="585013"/>
    <lineage>
        <taxon>Eukaryota</taxon>
        <taxon>Fungi</taxon>
        <taxon>Dikarya</taxon>
        <taxon>Basidiomycota</taxon>
        <taxon>Agaricomycotina</taxon>
        <taxon>Agaricomycetes</taxon>
        <taxon>Agaricomycetidae</taxon>
        <taxon>Agaricales</taxon>
        <taxon>Marasmiineae</taxon>
        <taxon>Marasmiaceae</taxon>
        <taxon>Marasmius</taxon>
    </lineage>
</organism>
<comment type="caution">
    <text evidence="2">The sequence shown here is derived from an EMBL/GenBank/DDBJ whole genome shotgun (WGS) entry which is preliminary data.</text>
</comment>
<dbReference type="Pfam" id="PF08755">
    <property type="entry name" value="YccV-like"/>
    <property type="match status" value="1"/>
</dbReference>
<name>A0ABR3FVB5_9AGAR</name>
<dbReference type="InterPro" id="IPR036047">
    <property type="entry name" value="F-box-like_dom_sf"/>
</dbReference>
<evidence type="ECO:0000313" key="3">
    <source>
        <dbReference type="Proteomes" id="UP001465976"/>
    </source>
</evidence>
<dbReference type="EMBL" id="JBAHYK010000059">
    <property type="protein sequence ID" value="KAL0579456.1"/>
    <property type="molecule type" value="Genomic_DNA"/>
</dbReference>
<gene>
    <name evidence="2" type="ORF">V5O48_002562</name>
</gene>
<protein>
    <recommendedName>
        <fullName evidence="1">Hemimethylated DNA-binding domain-containing protein</fullName>
    </recommendedName>
</protein>
<dbReference type="InterPro" id="IPR036623">
    <property type="entry name" value="Hemimethylated_DNA-bd_sf"/>
</dbReference>
<dbReference type="SUPFAM" id="SSF81383">
    <property type="entry name" value="F-box domain"/>
    <property type="match status" value="1"/>
</dbReference>
<dbReference type="PANTHER" id="PTHR48439">
    <property type="entry name" value="HEMIMETHYLATED DNA-BINDING DOMAIN-CONTAINING PROTEIN"/>
    <property type="match status" value="1"/>
</dbReference>
<dbReference type="InterPro" id="IPR032698">
    <property type="entry name" value="SirB1_N"/>
</dbReference>
<dbReference type="InterPro" id="IPR011722">
    <property type="entry name" value="Hemimethylated_DNA-bd_dom"/>
</dbReference>
<dbReference type="Proteomes" id="UP001465976">
    <property type="component" value="Unassembled WGS sequence"/>
</dbReference>
<dbReference type="Gene3D" id="2.30.30.390">
    <property type="entry name" value="Hemimethylated DNA-binding domain"/>
    <property type="match status" value="1"/>
</dbReference>
<feature type="domain" description="Hemimethylated DNA-binding" evidence="1">
    <location>
        <begin position="481"/>
        <end position="580"/>
    </location>
</feature>
<sequence length="617" mass="70412">MSTLPRLPLDCLIHILAQLPPSRSQDGDISVKTLAKCAQVDSTFRQATLGAPLWEPHYRARYRHYDEANEAKRKGIYGDEYRQLYAERRKLDRVALSLMDKIVEDRRVRTECATEIVRLRLDILDALQSEAQNLEGPLPILSCGAIPKPETTRYFWVKAIMEEITRGYGVRLWGRIVRNEISYVEGYLSMSCFFGKTYYEVRLYMDPSTQSSRRRMQVKTILDDITIRARDYLLQNGVTLSKEAKDYDAKAVCLKICEFMRDEGFGPVDARLFHSIQHQFPHAYLTTNRKANPISLVHVFVAIAHFVGVIASPVDFPVRVLAHVAEPREDVDDFFVNVYDSQILSLRDDIPHLLSRQGVSPARTEDFITPCGPIPMILRAGRNIMAALHSPGNASASLARAAIIFTFSMHIQLSDRSDLVPPFIAGCEALDCATFVSEEMIPEHPEGSTTRELLASGVKETMEREKAEAEVIHYRSQEETSIQHFVGMVFQHRAYHYIGCIFGWDPVCAASEDWIREMNVKSLPRGRYQPFYQSFCNDGSIRYVAEDNVTSLPDPEEEVFINFHRKIGVLPRYFSGVHMRRAGNSSRGRFFPSPEILRTYPEDDDIGRAWVEQIEPS</sequence>
<proteinExistence type="predicted"/>
<dbReference type="Pfam" id="PF13369">
    <property type="entry name" value="Transglut_core2"/>
    <property type="match status" value="1"/>
</dbReference>
<evidence type="ECO:0000313" key="2">
    <source>
        <dbReference type="EMBL" id="KAL0579456.1"/>
    </source>
</evidence>
<dbReference type="NCBIfam" id="TIGR02097">
    <property type="entry name" value="yccV"/>
    <property type="match status" value="1"/>
</dbReference>
<dbReference type="SMART" id="SM00992">
    <property type="entry name" value="YccV-like"/>
    <property type="match status" value="1"/>
</dbReference>
<reference evidence="2 3" key="1">
    <citation type="submission" date="2024-02" db="EMBL/GenBank/DDBJ databases">
        <title>A draft genome for the cacao thread blight pathogen Marasmius crinis-equi.</title>
        <authorList>
            <person name="Cohen S.P."/>
            <person name="Baruah I.K."/>
            <person name="Amoako-Attah I."/>
            <person name="Bukari Y."/>
            <person name="Meinhardt L.W."/>
            <person name="Bailey B.A."/>
        </authorList>
    </citation>
    <scope>NUCLEOTIDE SEQUENCE [LARGE SCALE GENOMIC DNA]</scope>
    <source>
        <strain evidence="2 3">GH-76</strain>
    </source>
</reference>
<keyword evidence="3" id="KW-1185">Reference proteome</keyword>
<accession>A0ABR3FVB5</accession>